<evidence type="ECO:0000313" key="2">
    <source>
        <dbReference type="EMBL" id="MCQ4045764.1"/>
    </source>
</evidence>
<evidence type="ECO:0000256" key="1">
    <source>
        <dbReference type="SAM" id="MobiDB-lite"/>
    </source>
</evidence>
<dbReference type="RefSeq" id="WP_255931911.1">
    <property type="nucleotide sequence ID" value="NZ_JANFNH010000048.1"/>
</dbReference>
<dbReference type="EMBL" id="JANFNH010000048">
    <property type="protein sequence ID" value="MCQ4045764.1"/>
    <property type="molecule type" value="Genomic_DNA"/>
</dbReference>
<reference evidence="2 3" key="1">
    <citation type="submission" date="2022-06" db="EMBL/GenBank/DDBJ databases">
        <title>Draft genome sequence of type strain Streptomyces rubrisoli DSM 42083.</title>
        <authorList>
            <person name="Duangmal K."/>
            <person name="Klaysubun C."/>
        </authorList>
    </citation>
    <scope>NUCLEOTIDE SEQUENCE [LARGE SCALE GENOMIC DNA]</scope>
    <source>
        <strain evidence="2 3">DSM 42083</strain>
    </source>
</reference>
<evidence type="ECO:0000313" key="3">
    <source>
        <dbReference type="Proteomes" id="UP001206206"/>
    </source>
</evidence>
<dbReference type="Proteomes" id="UP001206206">
    <property type="component" value="Unassembled WGS sequence"/>
</dbReference>
<keyword evidence="3" id="KW-1185">Reference proteome</keyword>
<gene>
    <name evidence="2" type="ORF">NON19_27960</name>
</gene>
<feature type="region of interest" description="Disordered" evidence="1">
    <location>
        <begin position="44"/>
        <end position="119"/>
    </location>
</feature>
<accession>A0ABT1PK81</accession>
<proteinExistence type="predicted"/>
<name>A0ABT1PK81_9ACTN</name>
<protein>
    <submittedName>
        <fullName evidence="2">Uncharacterized protein</fullName>
    </submittedName>
</protein>
<organism evidence="2 3">
    <name type="scientific">Streptantibioticus rubrisoli</name>
    <dbReference type="NCBI Taxonomy" id="1387313"/>
    <lineage>
        <taxon>Bacteria</taxon>
        <taxon>Bacillati</taxon>
        <taxon>Actinomycetota</taxon>
        <taxon>Actinomycetes</taxon>
        <taxon>Kitasatosporales</taxon>
        <taxon>Streptomycetaceae</taxon>
        <taxon>Streptantibioticus</taxon>
    </lineage>
</organism>
<comment type="caution">
    <text evidence="2">The sequence shown here is derived from an EMBL/GenBank/DDBJ whole genome shotgun (WGS) entry which is preliminary data.</text>
</comment>
<sequence length="171" mass="18620">MSAVLFYKAELHAPRNVPSKNKILVAPCPKAALKPAFWGALLSTNDPRGFTPGPRGVEGRAMHPAAHHAQHQPRCDEDENAAPPPQDKAEDETVDPANTAPDQALWRYHQKSTHGRDRTYSGHVMYIGGAEGQRLQGELATAIRDLLAWAVVAARNTAEESADRRDDSEAA</sequence>